<dbReference type="EMBL" id="CDNC01000001">
    <property type="protein sequence ID" value="CEM60677.1"/>
    <property type="molecule type" value="Genomic_DNA"/>
</dbReference>
<accession>A0A0B7GT28</accession>
<name>A0A0B7GT28_TREPH</name>
<evidence type="ECO:0000313" key="2">
    <source>
        <dbReference type="Proteomes" id="UP000042527"/>
    </source>
</evidence>
<keyword evidence="2" id="KW-1185">Reference proteome</keyword>
<dbReference type="AlphaFoldDB" id="A0A0B7GT28"/>
<sequence length="41" mass="5289">MKKNKKYYILMMYIFYADIRYNNPILTWRKAWLQIMKKKIQ</sequence>
<proteinExistence type="predicted"/>
<gene>
    <name evidence="1" type="ORF">TPHV1_10345</name>
</gene>
<protein>
    <submittedName>
        <fullName evidence="1">Uncharacterized protein</fullName>
    </submittedName>
</protein>
<reference evidence="2" key="1">
    <citation type="submission" date="2015-01" db="EMBL/GenBank/DDBJ databases">
        <authorList>
            <person name="Manzoor Shahid"/>
            <person name="Zubair Saima"/>
        </authorList>
    </citation>
    <scope>NUCLEOTIDE SEQUENCE [LARGE SCALE GENOMIC DNA]</scope>
    <source>
        <strain evidence="2">V1</strain>
    </source>
</reference>
<organism evidence="1 2">
    <name type="scientific">Treponema phagedenis</name>
    <dbReference type="NCBI Taxonomy" id="162"/>
    <lineage>
        <taxon>Bacteria</taxon>
        <taxon>Pseudomonadati</taxon>
        <taxon>Spirochaetota</taxon>
        <taxon>Spirochaetia</taxon>
        <taxon>Spirochaetales</taxon>
        <taxon>Treponemataceae</taxon>
        <taxon>Treponema</taxon>
    </lineage>
</organism>
<dbReference type="Proteomes" id="UP000042527">
    <property type="component" value="Unassembled WGS sequence"/>
</dbReference>
<evidence type="ECO:0000313" key="1">
    <source>
        <dbReference type="EMBL" id="CEM60677.1"/>
    </source>
</evidence>